<protein>
    <submittedName>
        <fullName evidence="3">Non-specific phospholipase C4-like</fullName>
    </submittedName>
</protein>
<dbReference type="PANTHER" id="PTHR31956:SF28">
    <property type="entry name" value="NON-SPECIFIC PHOSPHOLIPASE C4-RELATED"/>
    <property type="match status" value="1"/>
</dbReference>
<keyword evidence="4" id="KW-1185">Reference proteome</keyword>
<name>A0A3L6SE47_PANMI</name>
<keyword evidence="1" id="KW-0378">Hydrolase</keyword>
<dbReference type="GO" id="GO:0009395">
    <property type="term" value="P:phospholipid catabolic process"/>
    <property type="evidence" value="ECO:0007669"/>
    <property type="project" value="TreeGrafter"/>
</dbReference>
<keyword evidence="2" id="KW-0472">Membrane</keyword>
<dbReference type="InterPro" id="IPR007312">
    <property type="entry name" value="Phosphoesterase"/>
</dbReference>
<dbReference type="InterPro" id="IPR017850">
    <property type="entry name" value="Alkaline_phosphatase_core_sf"/>
</dbReference>
<dbReference type="AlphaFoldDB" id="A0A3L6SE47"/>
<dbReference type="EMBL" id="PQIB02000005">
    <property type="protein sequence ID" value="RLN19327.1"/>
    <property type="molecule type" value="Genomic_DNA"/>
</dbReference>
<sequence>MGGAIFGYDIGTALASNYCRFDSQLLTIFTSSLYIAGLLTAALLASWVTACRGHRPSLVLGGRQRVHGILGRALLGIGLGFVNQASTASALFVSPWIDPGTVVHRPSGPYPTSEFEHSSIPATVNKIFNLDDFLTKRDAWAGTFDSVLTRDTPRTDCLVTLPEPVKLRQTAAAEHAPLSEFQEELVQLAAVLNGDHTKDSYPHKLVEGMMVAEAAKYCVDAFRAFLDECDRCNKCGEDGSHIPTVKPSSAPGKNKSSFASKVLACLACGHPSPSSSS</sequence>
<accession>A0A3L6SE47</accession>
<feature type="transmembrane region" description="Helical" evidence="2">
    <location>
        <begin position="25"/>
        <end position="48"/>
    </location>
</feature>
<proteinExistence type="predicted"/>
<dbReference type="GO" id="GO:0016788">
    <property type="term" value="F:hydrolase activity, acting on ester bonds"/>
    <property type="evidence" value="ECO:0007669"/>
    <property type="project" value="InterPro"/>
</dbReference>
<dbReference type="Proteomes" id="UP000275267">
    <property type="component" value="Unassembled WGS sequence"/>
</dbReference>
<dbReference type="PANTHER" id="PTHR31956">
    <property type="entry name" value="NON-SPECIFIC PHOSPHOLIPASE C4-RELATED"/>
    <property type="match status" value="1"/>
</dbReference>
<dbReference type="Gene3D" id="3.40.720.10">
    <property type="entry name" value="Alkaline Phosphatase, subunit A"/>
    <property type="match status" value="1"/>
</dbReference>
<dbReference type="OrthoDB" id="1662328at2759"/>
<gene>
    <name evidence="3" type="ORF">C2845_PM02G41220</name>
</gene>
<keyword evidence="2" id="KW-1133">Transmembrane helix</keyword>
<evidence type="ECO:0000313" key="4">
    <source>
        <dbReference type="Proteomes" id="UP000275267"/>
    </source>
</evidence>
<keyword evidence="2" id="KW-0812">Transmembrane</keyword>
<dbReference type="STRING" id="4540.A0A3L6SE47"/>
<evidence type="ECO:0000256" key="2">
    <source>
        <dbReference type="SAM" id="Phobius"/>
    </source>
</evidence>
<dbReference type="Pfam" id="PF04185">
    <property type="entry name" value="Phosphoesterase"/>
    <property type="match status" value="1"/>
</dbReference>
<feature type="transmembrane region" description="Helical" evidence="2">
    <location>
        <begin position="69"/>
        <end position="97"/>
    </location>
</feature>
<reference evidence="4" key="1">
    <citation type="journal article" date="2019" name="Nat. Commun.">
        <title>The genome of broomcorn millet.</title>
        <authorList>
            <person name="Zou C."/>
            <person name="Miki D."/>
            <person name="Li D."/>
            <person name="Tang Q."/>
            <person name="Xiao L."/>
            <person name="Rajput S."/>
            <person name="Deng P."/>
            <person name="Jia W."/>
            <person name="Huang R."/>
            <person name="Zhang M."/>
            <person name="Sun Y."/>
            <person name="Hu J."/>
            <person name="Fu X."/>
            <person name="Schnable P.S."/>
            <person name="Li F."/>
            <person name="Zhang H."/>
            <person name="Feng B."/>
            <person name="Zhu X."/>
            <person name="Liu R."/>
            <person name="Schnable J.C."/>
            <person name="Zhu J.-K."/>
            <person name="Zhang H."/>
        </authorList>
    </citation>
    <scope>NUCLEOTIDE SEQUENCE [LARGE SCALE GENOMIC DNA]</scope>
</reference>
<evidence type="ECO:0000256" key="1">
    <source>
        <dbReference type="ARBA" id="ARBA00022801"/>
    </source>
</evidence>
<evidence type="ECO:0000313" key="3">
    <source>
        <dbReference type="EMBL" id="RLN19327.1"/>
    </source>
</evidence>
<organism evidence="3 4">
    <name type="scientific">Panicum miliaceum</name>
    <name type="common">Proso millet</name>
    <name type="synonym">Broomcorn millet</name>
    <dbReference type="NCBI Taxonomy" id="4540"/>
    <lineage>
        <taxon>Eukaryota</taxon>
        <taxon>Viridiplantae</taxon>
        <taxon>Streptophyta</taxon>
        <taxon>Embryophyta</taxon>
        <taxon>Tracheophyta</taxon>
        <taxon>Spermatophyta</taxon>
        <taxon>Magnoliopsida</taxon>
        <taxon>Liliopsida</taxon>
        <taxon>Poales</taxon>
        <taxon>Poaceae</taxon>
        <taxon>PACMAD clade</taxon>
        <taxon>Panicoideae</taxon>
        <taxon>Panicodae</taxon>
        <taxon>Paniceae</taxon>
        <taxon>Panicinae</taxon>
        <taxon>Panicum</taxon>
        <taxon>Panicum sect. Panicum</taxon>
    </lineage>
</organism>
<comment type="caution">
    <text evidence="3">The sequence shown here is derived from an EMBL/GenBank/DDBJ whole genome shotgun (WGS) entry which is preliminary data.</text>
</comment>